<comment type="caution">
    <text evidence="1">The sequence shown here is derived from an EMBL/GenBank/DDBJ whole genome shotgun (WGS) entry which is preliminary data.</text>
</comment>
<keyword evidence="2" id="KW-1185">Reference proteome</keyword>
<accession>A0A4D9ECM9</accession>
<proteinExistence type="predicted"/>
<reference evidence="1 2" key="2">
    <citation type="submission" date="2019-04" db="EMBL/GenBank/DDBJ databases">
        <title>The genome sequence of big-headed turtle.</title>
        <authorList>
            <person name="Gong S."/>
        </authorList>
    </citation>
    <scope>NUCLEOTIDE SEQUENCE [LARGE SCALE GENOMIC DNA]</scope>
    <source>
        <strain evidence="1">DO16091913</strain>
        <tissue evidence="1">Muscle</tissue>
    </source>
</reference>
<dbReference type="EMBL" id="QXTE01000099">
    <property type="protein sequence ID" value="TFK06225.1"/>
    <property type="molecule type" value="Genomic_DNA"/>
</dbReference>
<dbReference type="AlphaFoldDB" id="A0A4D9ECM9"/>
<evidence type="ECO:0000313" key="2">
    <source>
        <dbReference type="Proteomes" id="UP000297703"/>
    </source>
</evidence>
<evidence type="ECO:0000313" key="1">
    <source>
        <dbReference type="EMBL" id="TFK06225.1"/>
    </source>
</evidence>
<protein>
    <submittedName>
        <fullName evidence="1">Patatin-like phospholipase domain-containing protein 3</fullName>
    </submittedName>
</protein>
<dbReference type="Proteomes" id="UP000297703">
    <property type="component" value="Unassembled WGS sequence"/>
</dbReference>
<organism evidence="1 2">
    <name type="scientific">Platysternon megacephalum</name>
    <name type="common">big-headed turtle</name>
    <dbReference type="NCBI Taxonomy" id="55544"/>
    <lineage>
        <taxon>Eukaryota</taxon>
        <taxon>Metazoa</taxon>
        <taxon>Chordata</taxon>
        <taxon>Craniata</taxon>
        <taxon>Vertebrata</taxon>
        <taxon>Euteleostomi</taxon>
        <taxon>Archelosauria</taxon>
        <taxon>Testudinata</taxon>
        <taxon>Testudines</taxon>
        <taxon>Cryptodira</taxon>
        <taxon>Durocryptodira</taxon>
        <taxon>Testudinoidea</taxon>
        <taxon>Platysternidae</taxon>
        <taxon>Platysternon</taxon>
    </lineage>
</organism>
<sequence>MPVPRTLSVDCVSSSTVFIHLLEQESQRLEDHEPTSRANVMSIVDDKIGLREVFIYGDETMKRKQND</sequence>
<reference evidence="1 2" key="1">
    <citation type="submission" date="2019-04" db="EMBL/GenBank/DDBJ databases">
        <title>Draft genome of the big-headed turtle Platysternon megacephalum.</title>
        <authorList>
            <person name="Gong S."/>
        </authorList>
    </citation>
    <scope>NUCLEOTIDE SEQUENCE [LARGE SCALE GENOMIC DNA]</scope>
    <source>
        <strain evidence="1">DO16091913</strain>
        <tissue evidence="1">Muscle</tissue>
    </source>
</reference>
<gene>
    <name evidence="1" type="ORF">DR999_PMT11071</name>
</gene>
<name>A0A4D9ECM9_9SAUR</name>